<feature type="compositionally biased region" description="Low complexity" evidence="1">
    <location>
        <begin position="82"/>
        <end position="94"/>
    </location>
</feature>
<dbReference type="GO" id="GO:0003677">
    <property type="term" value="F:DNA binding"/>
    <property type="evidence" value="ECO:0007669"/>
    <property type="project" value="UniProtKB-KW"/>
</dbReference>
<feature type="region of interest" description="Disordered" evidence="1">
    <location>
        <begin position="1"/>
        <end position="226"/>
    </location>
</feature>
<gene>
    <name evidence="2" type="ORF">AVDCRST_MAG73-1818</name>
</gene>
<dbReference type="AlphaFoldDB" id="A0A6J4U6I5"/>
<sequence>ERRAGAGGRRRAADPARVAHGPNGTRLPGRTRQRWRGRADLARRQPSGTGGAGPGDAGRGRPGGGPTDPAVVSGPDRRPLRARPGARQGRSPGPGRRRLPDQTVRDGRAAGPGPGGAAAERTVDSLRADRGERRHRSRPPRRHPWRRGSPPDPDRVRPAPGASRRRRQGAHPPPTPGARLGNLRRAEFAAAAGLRQLPAAETGTRPNPPGADRDGAGGGVPAAVGV</sequence>
<feature type="compositionally biased region" description="Gly residues" evidence="1">
    <location>
        <begin position="48"/>
        <end position="66"/>
    </location>
</feature>
<evidence type="ECO:0000256" key="1">
    <source>
        <dbReference type="SAM" id="MobiDB-lite"/>
    </source>
</evidence>
<feature type="compositionally biased region" description="Low complexity" evidence="1">
    <location>
        <begin position="189"/>
        <end position="200"/>
    </location>
</feature>
<evidence type="ECO:0000313" key="2">
    <source>
        <dbReference type="EMBL" id="CAA9539965.1"/>
    </source>
</evidence>
<proteinExistence type="predicted"/>
<feature type="compositionally biased region" description="Basic and acidic residues" evidence="1">
    <location>
        <begin position="98"/>
        <end position="108"/>
    </location>
</feature>
<reference evidence="2" key="1">
    <citation type="submission" date="2020-02" db="EMBL/GenBank/DDBJ databases">
        <authorList>
            <person name="Meier V. D."/>
        </authorList>
    </citation>
    <scope>NUCLEOTIDE SEQUENCE</scope>
    <source>
        <strain evidence="2">AVDCRST_MAG73</strain>
    </source>
</reference>
<feature type="non-terminal residue" evidence="2">
    <location>
        <position position="1"/>
    </location>
</feature>
<dbReference type="EMBL" id="CADCWE010000113">
    <property type="protein sequence ID" value="CAA9539965.1"/>
    <property type="molecule type" value="Genomic_DNA"/>
</dbReference>
<feature type="non-terminal residue" evidence="2">
    <location>
        <position position="226"/>
    </location>
</feature>
<keyword evidence="2" id="KW-0238">DNA-binding</keyword>
<accession>A0A6J4U6I5</accession>
<protein>
    <submittedName>
        <fullName evidence="2">DNA-binding response regulator KdpE</fullName>
    </submittedName>
</protein>
<feature type="compositionally biased region" description="Basic residues" evidence="1">
    <location>
        <begin position="133"/>
        <end position="146"/>
    </location>
</feature>
<feature type="compositionally biased region" description="Basic and acidic residues" evidence="1">
    <location>
        <begin position="121"/>
        <end position="132"/>
    </location>
</feature>
<organism evidence="2">
    <name type="scientific">uncultured Thermomicrobiales bacterium</name>
    <dbReference type="NCBI Taxonomy" id="1645740"/>
    <lineage>
        <taxon>Bacteria</taxon>
        <taxon>Pseudomonadati</taxon>
        <taxon>Thermomicrobiota</taxon>
        <taxon>Thermomicrobia</taxon>
        <taxon>Thermomicrobiales</taxon>
        <taxon>environmental samples</taxon>
    </lineage>
</organism>
<name>A0A6J4U6I5_9BACT</name>